<gene>
    <name evidence="2" type="ORF">OPV22_011248</name>
</gene>
<dbReference type="EMBL" id="JAQQAF010000003">
    <property type="protein sequence ID" value="KAJ8500696.1"/>
    <property type="molecule type" value="Genomic_DNA"/>
</dbReference>
<sequence length="96" mass="10880">MLPLRVPRLLLAGGRQRRELMHHETPSMEERPREPCVYNSSCHLLQSAVSLRELIVSTWGVSVDHSSDRLGKDPARWIPVRAGLDAAQRQEDEIDG</sequence>
<dbReference type="Proteomes" id="UP001222027">
    <property type="component" value="Unassembled WGS sequence"/>
</dbReference>
<name>A0AAV8RMM0_ENSVE</name>
<organism evidence="2 3">
    <name type="scientific">Ensete ventricosum</name>
    <name type="common">Abyssinian banana</name>
    <name type="synonym">Musa ensete</name>
    <dbReference type="NCBI Taxonomy" id="4639"/>
    <lineage>
        <taxon>Eukaryota</taxon>
        <taxon>Viridiplantae</taxon>
        <taxon>Streptophyta</taxon>
        <taxon>Embryophyta</taxon>
        <taxon>Tracheophyta</taxon>
        <taxon>Spermatophyta</taxon>
        <taxon>Magnoliopsida</taxon>
        <taxon>Liliopsida</taxon>
        <taxon>Zingiberales</taxon>
        <taxon>Musaceae</taxon>
        <taxon>Ensete</taxon>
    </lineage>
</organism>
<keyword evidence="3" id="KW-1185">Reference proteome</keyword>
<feature type="region of interest" description="Disordered" evidence="1">
    <location>
        <begin position="15"/>
        <end position="34"/>
    </location>
</feature>
<accession>A0AAV8RMM0</accession>
<comment type="caution">
    <text evidence="2">The sequence shown here is derived from an EMBL/GenBank/DDBJ whole genome shotgun (WGS) entry which is preliminary data.</text>
</comment>
<evidence type="ECO:0000313" key="2">
    <source>
        <dbReference type="EMBL" id="KAJ8500696.1"/>
    </source>
</evidence>
<protein>
    <submittedName>
        <fullName evidence="2">Uncharacterized protein</fullName>
    </submittedName>
</protein>
<proteinExistence type="predicted"/>
<evidence type="ECO:0000313" key="3">
    <source>
        <dbReference type="Proteomes" id="UP001222027"/>
    </source>
</evidence>
<evidence type="ECO:0000256" key="1">
    <source>
        <dbReference type="SAM" id="MobiDB-lite"/>
    </source>
</evidence>
<reference evidence="2 3" key="1">
    <citation type="submission" date="2022-12" db="EMBL/GenBank/DDBJ databases">
        <title>Chromosome-scale assembly of the Ensete ventricosum genome.</title>
        <authorList>
            <person name="Dussert Y."/>
            <person name="Stocks J."/>
            <person name="Wendawek A."/>
            <person name="Woldeyes F."/>
            <person name="Nichols R.A."/>
            <person name="Borrell J.S."/>
        </authorList>
    </citation>
    <scope>NUCLEOTIDE SEQUENCE [LARGE SCALE GENOMIC DNA]</scope>
    <source>
        <strain evidence="3">cv. Maze</strain>
        <tissue evidence="2">Seeds</tissue>
    </source>
</reference>
<feature type="compositionally biased region" description="Basic and acidic residues" evidence="1">
    <location>
        <begin position="16"/>
        <end position="34"/>
    </location>
</feature>
<dbReference type="AlphaFoldDB" id="A0AAV8RMM0"/>